<keyword evidence="8" id="KW-0472">Membrane</keyword>
<evidence type="ECO:0000256" key="4">
    <source>
        <dbReference type="ARBA" id="ARBA00022737"/>
    </source>
</evidence>
<dbReference type="GO" id="GO:0046872">
    <property type="term" value="F:metal ion binding"/>
    <property type="evidence" value="ECO:0007669"/>
    <property type="project" value="UniProtKB-KW"/>
</dbReference>
<name>A0A2H1L865_9MICO</name>
<dbReference type="GO" id="GO:0030313">
    <property type="term" value="C:cell envelope"/>
    <property type="evidence" value="ECO:0007669"/>
    <property type="project" value="UniProtKB-SubCell"/>
</dbReference>
<evidence type="ECO:0000313" key="11">
    <source>
        <dbReference type="Proteomes" id="UP000234462"/>
    </source>
</evidence>
<keyword evidence="8" id="KW-1133">Transmembrane helix</keyword>
<evidence type="ECO:0000313" key="10">
    <source>
        <dbReference type="EMBL" id="SMY13097.1"/>
    </source>
</evidence>
<dbReference type="Gene3D" id="3.30.70.20">
    <property type="match status" value="3"/>
</dbReference>
<feature type="compositionally biased region" description="Basic and acidic residues" evidence="7">
    <location>
        <begin position="29"/>
        <end position="41"/>
    </location>
</feature>
<comment type="subcellular location">
    <subcellularLocation>
        <location evidence="1">Cell envelope</location>
    </subcellularLocation>
</comment>
<evidence type="ECO:0000256" key="5">
    <source>
        <dbReference type="ARBA" id="ARBA00023004"/>
    </source>
</evidence>
<organism evidence="10 11">
    <name type="scientific">Brevibacterium jeotgali</name>
    <dbReference type="NCBI Taxonomy" id="1262550"/>
    <lineage>
        <taxon>Bacteria</taxon>
        <taxon>Bacillati</taxon>
        <taxon>Actinomycetota</taxon>
        <taxon>Actinomycetes</taxon>
        <taxon>Micrococcales</taxon>
        <taxon>Brevibacteriaceae</taxon>
        <taxon>Brevibacterium</taxon>
    </lineage>
</organism>
<keyword evidence="5" id="KW-0408">Iron</keyword>
<keyword evidence="6" id="KW-0411">Iron-sulfur</keyword>
<sequence>MTTQVRRETLAEGSAVGEASMEESLTTDRLGEPTEHRSWGAQAHERKGFFTDTSICIGCKACEVACKEWNSNPQDGTYELLESSYDNTGGLGANTWRHVAFIEQDGDRIEKARESGRKLVGLGMPTVGPPTGAATTPGAAASNEDAAASGGGCSGCGPSGCGPSGGGCGSGGGAQAGTTIEADLLSGLLDGDGTTADLSNVDTTPPDTADFRWLMSSDVCKHCTHAGCLDVCPTGALFRTEFGTVVVQNDVCNGCGTCVAGCPFGVIERRDDGTINTPTDRDDRSASEMDVHDEGTANKCTLCYDRLLEGQEPACSQTCPTQSIKFGDREDMVEQAEVRVRDLHAKGLTEARLYGANPHDGVGGTGSVFLLLDEPEVYGLPPDPRVPTKDLPGMWASAGAAALGMIGVAALSFLGGRR</sequence>
<accession>A0A2H1L865</accession>
<dbReference type="InterPro" id="IPR017896">
    <property type="entry name" value="4Fe4S_Fe-S-bd"/>
</dbReference>
<evidence type="ECO:0000256" key="1">
    <source>
        <dbReference type="ARBA" id="ARBA00004196"/>
    </source>
</evidence>
<feature type="domain" description="4Fe-4S ferredoxin-type" evidence="9">
    <location>
        <begin position="47"/>
        <end position="76"/>
    </location>
</feature>
<feature type="domain" description="4Fe-4S ferredoxin-type" evidence="9">
    <location>
        <begin position="211"/>
        <end position="242"/>
    </location>
</feature>
<evidence type="ECO:0000256" key="6">
    <source>
        <dbReference type="ARBA" id="ARBA00023014"/>
    </source>
</evidence>
<dbReference type="PROSITE" id="PS51379">
    <property type="entry name" value="4FE4S_FER_2"/>
    <property type="match status" value="3"/>
</dbReference>
<evidence type="ECO:0000259" key="9">
    <source>
        <dbReference type="PROSITE" id="PS51379"/>
    </source>
</evidence>
<dbReference type="PROSITE" id="PS00198">
    <property type="entry name" value="4FE4S_FER_1"/>
    <property type="match status" value="1"/>
</dbReference>
<dbReference type="InterPro" id="IPR051555">
    <property type="entry name" value="FDH_Electron_Transfer_Unit"/>
</dbReference>
<keyword evidence="4" id="KW-0677">Repeat</keyword>
<dbReference type="GO" id="GO:0051539">
    <property type="term" value="F:4 iron, 4 sulfur cluster binding"/>
    <property type="evidence" value="ECO:0007669"/>
    <property type="project" value="UniProtKB-KW"/>
</dbReference>
<dbReference type="PANTHER" id="PTHR43545:SF6">
    <property type="entry name" value="FORMATE DEHYDROGENASE, NITRATE-INDUCIBLE, IRON-SULFUR SUBUNIT"/>
    <property type="match status" value="1"/>
</dbReference>
<feature type="transmembrane region" description="Helical" evidence="8">
    <location>
        <begin position="394"/>
        <end position="414"/>
    </location>
</feature>
<gene>
    <name evidence="10" type="ORF">BJEO58_02706</name>
</gene>
<keyword evidence="8" id="KW-0812">Transmembrane</keyword>
<keyword evidence="2" id="KW-0004">4Fe-4S</keyword>
<dbReference type="PANTHER" id="PTHR43545">
    <property type="entry name" value="FORMATE DEHYDROGENASE, NITRATE-INDUCIBLE, IRON-SULFUR SUBUNIT"/>
    <property type="match status" value="1"/>
</dbReference>
<protein>
    <submittedName>
        <fullName evidence="10">Formate dehydrogenase iron-sulfur subunit</fullName>
    </submittedName>
</protein>
<proteinExistence type="predicted"/>
<feature type="domain" description="4Fe-4S ferredoxin-type" evidence="9">
    <location>
        <begin position="243"/>
        <end position="272"/>
    </location>
</feature>
<keyword evidence="3" id="KW-0479">Metal-binding</keyword>
<feature type="region of interest" description="Disordered" evidence="7">
    <location>
        <begin position="120"/>
        <end position="144"/>
    </location>
</feature>
<dbReference type="SUPFAM" id="SSF54862">
    <property type="entry name" value="4Fe-4S ferredoxins"/>
    <property type="match status" value="1"/>
</dbReference>
<dbReference type="Proteomes" id="UP000234462">
    <property type="component" value="Unassembled WGS sequence"/>
</dbReference>
<feature type="region of interest" description="Disordered" evidence="7">
    <location>
        <begin position="1"/>
        <end position="41"/>
    </location>
</feature>
<reference evidence="11" key="1">
    <citation type="submission" date="2017-03" db="EMBL/GenBank/DDBJ databases">
        <authorList>
            <person name="Monnet C."/>
        </authorList>
    </citation>
    <scope>NUCLEOTIDE SEQUENCE [LARGE SCALE GENOMIC DNA]</scope>
    <source>
        <strain evidence="11">SJ5-8</strain>
    </source>
</reference>
<dbReference type="EMBL" id="FXZM01000016">
    <property type="protein sequence ID" value="SMY13097.1"/>
    <property type="molecule type" value="Genomic_DNA"/>
</dbReference>
<dbReference type="Pfam" id="PF13247">
    <property type="entry name" value="Fer4_11"/>
    <property type="match status" value="2"/>
</dbReference>
<keyword evidence="11" id="KW-1185">Reference proteome</keyword>
<evidence type="ECO:0000256" key="3">
    <source>
        <dbReference type="ARBA" id="ARBA00022723"/>
    </source>
</evidence>
<dbReference type="InterPro" id="IPR017900">
    <property type="entry name" value="4Fe4S_Fe_S_CS"/>
</dbReference>
<evidence type="ECO:0000256" key="2">
    <source>
        <dbReference type="ARBA" id="ARBA00022485"/>
    </source>
</evidence>
<dbReference type="AlphaFoldDB" id="A0A2H1L865"/>
<evidence type="ECO:0000256" key="8">
    <source>
        <dbReference type="SAM" id="Phobius"/>
    </source>
</evidence>
<feature type="compositionally biased region" description="Low complexity" evidence="7">
    <location>
        <begin position="123"/>
        <end position="144"/>
    </location>
</feature>
<feature type="compositionally biased region" description="Basic and acidic residues" evidence="7">
    <location>
        <begin position="1"/>
        <end position="10"/>
    </location>
</feature>
<evidence type="ECO:0000256" key="7">
    <source>
        <dbReference type="SAM" id="MobiDB-lite"/>
    </source>
</evidence>